<keyword evidence="6" id="KW-1185">Reference proteome</keyword>
<dbReference type="Pfam" id="PF01558">
    <property type="entry name" value="POR"/>
    <property type="match status" value="1"/>
</dbReference>
<dbReference type="SUPFAM" id="SSF52922">
    <property type="entry name" value="TK C-terminal domain-like"/>
    <property type="match status" value="1"/>
</dbReference>
<evidence type="ECO:0000313" key="5">
    <source>
        <dbReference type="EMBL" id="MDX8153896.1"/>
    </source>
</evidence>
<dbReference type="PANTHER" id="PTHR48084">
    <property type="entry name" value="2-OXOGLUTARATE OXIDOREDUCTASE SUBUNIT KORB-RELATED"/>
    <property type="match status" value="1"/>
</dbReference>
<feature type="domain" description="DUF6537" evidence="4">
    <location>
        <begin position="1041"/>
        <end position="1236"/>
    </location>
</feature>
<keyword evidence="1" id="KW-0560">Oxidoreductase</keyword>
<dbReference type="InterPro" id="IPR009014">
    <property type="entry name" value="Transketo_C/PFOR_II"/>
</dbReference>
<evidence type="ECO:0000259" key="4">
    <source>
        <dbReference type="Pfam" id="PF20169"/>
    </source>
</evidence>
<dbReference type="InterPro" id="IPR002880">
    <property type="entry name" value="Pyrv_Fd/Flavodoxin_OxRdtase_N"/>
</dbReference>
<feature type="domain" description="Pyruvate/ketoisovalerate oxidoreductase catalytic" evidence="3">
    <location>
        <begin position="775"/>
        <end position="962"/>
    </location>
</feature>
<dbReference type="Gene3D" id="3.40.50.970">
    <property type="match status" value="1"/>
</dbReference>
<gene>
    <name evidence="5" type="ORF">SK069_20020</name>
</gene>
<evidence type="ECO:0000313" key="6">
    <source>
        <dbReference type="Proteomes" id="UP001277761"/>
    </source>
</evidence>
<dbReference type="RefSeq" id="WP_319956045.1">
    <property type="nucleotide sequence ID" value="NZ_JAXAVX010000025.1"/>
</dbReference>
<dbReference type="InterPro" id="IPR019752">
    <property type="entry name" value="Pyrv/ketoisovalerate_OxRed_cat"/>
</dbReference>
<dbReference type="SUPFAM" id="SSF53323">
    <property type="entry name" value="Pyruvate-ferredoxin oxidoreductase, PFOR, domain III"/>
    <property type="match status" value="1"/>
</dbReference>
<dbReference type="InterPro" id="IPR002869">
    <property type="entry name" value="Pyrv_flavodox_OxRed_cen"/>
</dbReference>
<feature type="compositionally biased region" description="Pro residues" evidence="2">
    <location>
        <begin position="738"/>
        <end position="757"/>
    </location>
</feature>
<evidence type="ECO:0000259" key="3">
    <source>
        <dbReference type="Pfam" id="PF01558"/>
    </source>
</evidence>
<dbReference type="CDD" id="cd07034">
    <property type="entry name" value="TPP_PYR_PFOR_IOR-alpha_like"/>
    <property type="match status" value="1"/>
</dbReference>
<dbReference type="Proteomes" id="UP001277761">
    <property type="component" value="Unassembled WGS sequence"/>
</dbReference>
<dbReference type="InterPro" id="IPR046667">
    <property type="entry name" value="DUF6537"/>
</dbReference>
<protein>
    <submittedName>
        <fullName evidence="5">Indolepyruvate ferredoxin oxidoreductase family protein</fullName>
    </submittedName>
</protein>
<accession>A0ABU4VPW9</accession>
<dbReference type="SUPFAM" id="SSF52518">
    <property type="entry name" value="Thiamin diphosphate-binding fold (THDP-binding)"/>
    <property type="match status" value="2"/>
</dbReference>
<feature type="region of interest" description="Disordered" evidence="2">
    <location>
        <begin position="725"/>
        <end position="762"/>
    </location>
</feature>
<evidence type="ECO:0000256" key="1">
    <source>
        <dbReference type="ARBA" id="ARBA00023002"/>
    </source>
</evidence>
<dbReference type="EMBL" id="JAXAVX010000025">
    <property type="protein sequence ID" value="MDX8153896.1"/>
    <property type="molecule type" value="Genomic_DNA"/>
</dbReference>
<dbReference type="NCBIfam" id="NF009589">
    <property type="entry name" value="PRK13030.1"/>
    <property type="match status" value="1"/>
</dbReference>
<comment type="caution">
    <text evidence="5">The sequence shown here is derived from an EMBL/GenBank/DDBJ whole genome shotgun (WGS) entry which is preliminary data.</text>
</comment>
<sequence length="1260" mass="132289">MREMLAPGSDLAPAIGAFRLEDRYAMASGRAHTTGLGALVRGVVDALRDDRAAGRRSAGFVSGYQGSPLGAVDQEVRRAAGLAQDVELRFRAGVNEELGATAVWGTQLLAGRPGARVDGVLGVWFGKAPGLDRAADAIRHGNLIGTDPAGGVVALVGDDPAAKSSTLPSASEPTLAALQVPVLYPGDVQEAVDLVRHAAALSRLCGLWAAVKVVTAVADAHGTVRLAPERVRPVRPERAWPADAPYRHRPSARILPPTNLELERSLVEVRLPLAVDYLRANGLNVVHGCADERAEIGIVAAGRTWHELVQALHDVGLDEPRLAAAGVRLLQVRAPWPADVEGLRAFAGGLDEVLVVEEKSPFLEPQLRDALYGRPGAPRRIVGARDHDGTPLVPASGELDADAILRVVGPRLRPLLAEDERRRLDARLDRLAPAAPRTRPVTLPLAPPGDAPARTPFFCSGCPHNTSLRTPDGVVVGAGIGCHTMALLDQTGKGEVLGATQMGGEGAQFVGLDPFVEHEGAWVQNLGDGTFAHSGSLAVRFAVASGVRTTFRLLHNGAVAMTGGQRVEGGIGVPELTRLLEAEGVVRTIITSERPEAYRGAALAANAEVRDRDAVGEALAELRAIDGVTVLLHDQGCAAEKRRARRRGTLPTPAARVTINERVCEGCGDCGAKSGCLSVEPVETELGRKTRIHQSSCNVDGSCLAGECPSFLTVVPAERRRGLVGRRARRRAAATADAPPPSAPVRPEPPDDLPAPPWRGGTDGREVTVRLCGVGGTGVVTVSHLLGVAALLEGREARGLDQTGLSQKGGNVISDVRIGDASISGGARASRGTLDALLALDLLSATVPAQLAGADAERTRAVVSTSRTPTGRQVIDAGAAVHRSGPLLERVLGRTRAADAVALDAVKIAEALVGDHLAANVVVLGAAVQSGAVPLRPASLERAIELGGVAVAANVAALRWGRAAVAAPERLAAALASVERRDRGMDLAEPAAPLALTRVVPAGTAGDRDRDAERLAALAPALRAAVDAVAPADEPAAATLRHVLAVRVGELVAYQDRRLARRYLDEIAAVAAREEDRVPGSRVATTALARGLFHLLAAKDEYEIARLHLDPAERERVRRTFGPGAQVRIQLDPPQLRRWRRGRGKLGVGGWATPGLHALRAGRRLRGTPLDPFGRSPVRRTDRALPAEYLALAGRALDRLRPETVDEVTALLALAETVRGYEQVRLDAVARFRAAAAAALERLERPGAASDARGENVPIS</sequence>
<dbReference type="Pfam" id="PF20169">
    <property type="entry name" value="DUF6537"/>
    <property type="match status" value="1"/>
</dbReference>
<organism evidence="5 6">
    <name type="scientific">Patulibacter brassicae</name>
    <dbReference type="NCBI Taxonomy" id="1705717"/>
    <lineage>
        <taxon>Bacteria</taxon>
        <taxon>Bacillati</taxon>
        <taxon>Actinomycetota</taxon>
        <taxon>Thermoleophilia</taxon>
        <taxon>Solirubrobacterales</taxon>
        <taxon>Patulibacteraceae</taxon>
        <taxon>Patulibacter</taxon>
    </lineage>
</organism>
<proteinExistence type="predicted"/>
<name>A0ABU4VPW9_9ACTN</name>
<dbReference type="InterPro" id="IPR029061">
    <property type="entry name" value="THDP-binding"/>
</dbReference>
<evidence type="ECO:0000256" key="2">
    <source>
        <dbReference type="SAM" id="MobiDB-lite"/>
    </source>
</evidence>
<reference evidence="5 6" key="1">
    <citation type="submission" date="2023-11" db="EMBL/GenBank/DDBJ databases">
        <authorList>
            <person name="Xu M."/>
            <person name="Jiang T."/>
        </authorList>
    </citation>
    <scope>NUCLEOTIDE SEQUENCE [LARGE SCALE GENOMIC DNA]</scope>
    <source>
        <strain evidence="5 6">SD</strain>
    </source>
</reference>
<dbReference type="PANTHER" id="PTHR48084:SF3">
    <property type="entry name" value="SUBUNIT OF PYRUVATE:FLAVODOXIN OXIDOREDUCTASE"/>
    <property type="match status" value="1"/>
</dbReference>
<dbReference type="Gene3D" id="3.40.920.10">
    <property type="entry name" value="Pyruvate-ferredoxin oxidoreductase, PFOR, domain III"/>
    <property type="match status" value="1"/>
</dbReference>
<dbReference type="InterPro" id="IPR051457">
    <property type="entry name" value="2-oxoacid:Fd_oxidoreductase"/>
</dbReference>